<organism evidence="2 3">
    <name type="scientific">Breznakibacter xylanolyticus</name>
    <dbReference type="NCBI Taxonomy" id="990"/>
    <lineage>
        <taxon>Bacteria</taxon>
        <taxon>Pseudomonadati</taxon>
        <taxon>Bacteroidota</taxon>
        <taxon>Bacteroidia</taxon>
        <taxon>Marinilabiliales</taxon>
        <taxon>Marinilabiliaceae</taxon>
        <taxon>Breznakibacter</taxon>
    </lineage>
</organism>
<dbReference type="InterPro" id="IPR011138">
    <property type="entry name" value="Cytochrome_b-558"/>
</dbReference>
<dbReference type="NCBIfam" id="TIGR02046">
    <property type="entry name" value="sdhC_b558_fam"/>
    <property type="match status" value="1"/>
</dbReference>
<dbReference type="OrthoDB" id="9802842at2"/>
<sequence length="233" mass="25627">MSNLFCSSVGKKLVMSISGLFLIMFLFVHLLLNSFLLIPDGGEMYNAGAHFMATNPMIKVMEPVLAIGFIVHIVYALILSHQNAKARGNVAYASGNKTQGVSWMSKNMLILGVTVLAFLVLHIAHFWVKMKVTGHDLLAHTTIKVGGVETEVENAYALVNYTFSQLWVVIVYAIAAIGLAYHLMHGFWSAFQTIGFSNNVWRVRLNIIGAIVAWVVGLGFAIIAVAQHLFFQA</sequence>
<keyword evidence="1" id="KW-1133">Transmembrane helix</keyword>
<dbReference type="AlphaFoldDB" id="A0A2W7NRI5"/>
<keyword evidence="1" id="KW-0812">Transmembrane</keyword>
<comment type="caution">
    <text evidence="2">The sequence shown here is derived from an EMBL/GenBank/DDBJ whole genome shotgun (WGS) entry which is preliminary data.</text>
</comment>
<feature type="transmembrane region" description="Helical" evidence="1">
    <location>
        <begin position="108"/>
        <end position="128"/>
    </location>
</feature>
<evidence type="ECO:0000313" key="3">
    <source>
        <dbReference type="Proteomes" id="UP000249239"/>
    </source>
</evidence>
<evidence type="ECO:0000313" key="2">
    <source>
        <dbReference type="EMBL" id="PZX15876.1"/>
    </source>
</evidence>
<gene>
    <name evidence="2" type="ORF">LX69_02064</name>
</gene>
<dbReference type="GO" id="GO:0016020">
    <property type="term" value="C:membrane"/>
    <property type="evidence" value="ECO:0007669"/>
    <property type="project" value="InterPro"/>
</dbReference>
<name>A0A2W7NRI5_9BACT</name>
<dbReference type="Gene3D" id="1.20.1300.10">
    <property type="entry name" value="Fumarate reductase/succinate dehydrogenase, transmembrane subunit"/>
    <property type="match status" value="1"/>
</dbReference>
<keyword evidence="3" id="KW-1185">Reference proteome</keyword>
<protein>
    <submittedName>
        <fullName evidence="2">Succinate dehydrogenase / fumarate reductase cytochrome b subunit</fullName>
    </submittedName>
</protein>
<dbReference type="RefSeq" id="WP_111445920.1">
    <property type="nucleotide sequence ID" value="NZ_QKZK01000015.1"/>
</dbReference>
<dbReference type="EMBL" id="QKZK01000015">
    <property type="protein sequence ID" value="PZX15876.1"/>
    <property type="molecule type" value="Genomic_DNA"/>
</dbReference>
<feature type="transmembrane region" description="Helical" evidence="1">
    <location>
        <begin position="58"/>
        <end position="78"/>
    </location>
</feature>
<reference evidence="2 3" key="1">
    <citation type="submission" date="2018-06" db="EMBL/GenBank/DDBJ databases">
        <title>Genomic Encyclopedia of Archaeal and Bacterial Type Strains, Phase II (KMG-II): from individual species to whole genera.</title>
        <authorList>
            <person name="Goeker M."/>
        </authorList>
    </citation>
    <scope>NUCLEOTIDE SEQUENCE [LARGE SCALE GENOMIC DNA]</scope>
    <source>
        <strain evidence="2 3">DSM 6779</strain>
    </source>
</reference>
<dbReference type="CDD" id="cd03498">
    <property type="entry name" value="SQR_TypeB_2_TM"/>
    <property type="match status" value="1"/>
</dbReference>
<dbReference type="SUPFAM" id="SSF81343">
    <property type="entry name" value="Fumarate reductase respiratory complex transmembrane subunits"/>
    <property type="match status" value="1"/>
</dbReference>
<feature type="transmembrane region" description="Helical" evidence="1">
    <location>
        <begin position="205"/>
        <end position="230"/>
    </location>
</feature>
<dbReference type="InterPro" id="IPR034804">
    <property type="entry name" value="SQR/QFR_C/D"/>
</dbReference>
<accession>A0A2W7NRI5</accession>
<proteinExistence type="predicted"/>
<evidence type="ECO:0000256" key="1">
    <source>
        <dbReference type="SAM" id="Phobius"/>
    </source>
</evidence>
<keyword evidence="1" id="KW-0472">Membrane</keyword>
<feature type="transmembrane region" description="Helical" evidence="1">
    <location>
        <begin position="166"/>
        <end position="184"/>
    </location>
</feature>
<dbReference type="Proteomes" id="UP000249239">
    <property type="component" value="Unassembled WGS sequence"/>
</dbReference>
<feature type="transmembrane region" description="Helical" evidence="1">
    <location>
        <begin position="12"/>
        <end position="38"/>
    </location>
</feature>